<evidence type="ECO:0000259" key="9">
    <source>
        <dbReference type="Pfam" id="PF01850"/>
    </source>
</evidence>
<name>A0A947DA73_9HYPH</name>
<comment type="similarity">
    <text evidence="7">Belongs to the PINc/VapC protein family.</text>
</comment>
<evidence type="ECO:0000256" key="4">
    <source>
        <dbReference type="ARBA" id="ARBA00022723"/>
    </source>
</evidence>
<evidence type="ECO:0000256" key="1">
    <source>
        <dbReference type="ARBA" id="ARBA00001946"/>
    </source>
</evidence>
<keyword evidence="6" id="KW-0460">Magnesium</keyword>
<protein>
    <submittedName>
        <fullName evidence="10">PIN domain-containing protein</fullName>
    </submittedName>
</protein>
<dbReference type="GO" id="GO:0004518">
    <property type="term" value="F:nuclease activity"/>
    <property type="evidence" value="ECO:0007669"/>
    <property type="project" value="UniProtKB-KW"/>
</dbReference>
<keyword evidence="2" id="KW-1277">Toxin-antitoxin system</keyword>
<evidence type="ECO:0000256" key="7">
    <source>
        <dbReference type="ARBA" id="ARBA00038093"/>
    </source>
</evidence>
<accession>A0A947DA73</accession>
<dbReference type="InterPro" id="IPR002716">
    <property type="entry name" value="PIN_dom"/>
</dbReference>
<keyword evidence="4" id="KW-0479">Metal-binding</keyword>
<evidence type="ECO:0000256" key="6">
    <source>
        <dbReference type="ARBA" id="ARBA00022842"/>
    </source>
</evidence>
<reference evidence="10 11" key="1">
    <citation type="submission" date="2021-06" db="EMBL/GenBank/DDBJ databases">
        <authorList>
            <person name="Grouzdev D.S."/>
            <person name="Koziaeva V."/>
        </authorList>
    </citation>
    <scope>NUCLEOTIDE SEQUENCE [LARGE SCALE GENOMIC DNA]</scope>
    <source>
        <strain evidence="10 11">22</strain>
    </source>
</reference>
<evidence type="ECO:0000256" key="3">
    <source>
        <dbReference type="ARBA" id="ARBA00022722"/>
    </source>
</evidence>
<dbReference type="GO" id="GO:0016787">
    <property type="term" value="F:hydrolase activity"/>
    <property type="evidence" value="ECO:0007669"/>
    <property type="project" value="UniProtKB-KW"/>
</dbReference>
<evidence type="ECO:0000256" key="8">
    <source>
        <dbReference type="SAM" id="MobiDB-lite"/>
    </source>
</evidence>
<feature type="region of interest" description="Disordered" evidence="8">
    <location>
        <begin position="1"/>
        <end position="42"/>
    </location>
</feature>
<dbReference type="Proteomes" id="UP000766595">
    <property type="component" value="Unassembled WGS sequence"/>
</dbReference>
<gene>
    <name evidence="10" type="ORF">KL771_17630</name>
</gene>
<dbReference type="PANTHER" id="PTHR33653">
    <property type="entry name" value="RIBONUCLEASE VAPC2"/>
    <property type="match status" value="1"/>
</dbReference>
<keyword evidence="3" id="KW-0540">Nuclease</keyword>
<dbReference type="PANTHER" id="PTHR33653:SF1">
    <property type="entry name" value="RIBONUCLEASE VAPC2"/>
    <property type="match status" value="1"/>
</dbReference>
<dbReference type="EMBL" id="JAHHZF010000008">
    <property type="protein sequence ID" value="MBT9291292.1"/>
    <property type="molecule type" value="Genomic_DNA"/>
</dbReference>
<evidence type="ECO:0000256" key="2">
    <source>
        <dbReference type="ARBA" id="ARBA00022649"/>
    </source>
</evidence>
<dbReference type="Gene3D" id="3.40.50.1010">
    <property type="entry name" value="5'-nuclease"/>
    <property type="match status" value="1"/>
</dbReference>
<dbReference type="SUPFAM" id="SSF88723">
    <property type="entry name" value="PIN domain-like"/>
    <property type="match status" value="1"/>
</dbReference>
<sequence>MNCGRNTGPSSSSFRRARCPIAPHRISNDRTRHQHRVGGAASSPGCAGVGFPRWNRRPACVRADTVLAELRYGVEILEPSRRQRQLVEMVDAIEFEHYRDRLLTFDAVAARLSAVIRAQRRRIGRPVAVIDAQIAAIARANGMRLVTRNVRDFEATGVDLVDPFAL</sequence>
<dbReference type="AlphaFoldDB" id="A0A947DA73"/>
<comment type="caution">
    <text evidence="10">The sequence shown here is derived from an EMBL/GenBank/DDBJ whole genome shotgun (WGS) entry which is preliminary data.</text>
</comment>
<comment type="cofactor">
    <cofactor evidence="1">
        <name>Mg(2+)</name>
        <dbReference type="ChEBI" id="CHEBI:18420"/>
    </cofactor>
</comment>
<proteinExistence type="inferred from homology"/>
<dbReference type="InterPro" id="IPR029060">
    <property type="entry name" value="PIN-like_dom_sf"/>
</dbReference>
<evidence type="ECO:0000313" key="11">
    <source>
        <dbReference type="Proteomes" id="UP000766595"/>
    </source>
</evidence>
<feature type="domain" description="PIN" evidence="9">
    <location>
        <begin position="63"/>
        <end position="155"/>
    </location>
</feature>
<keyword evidence="11" id="KW-1185">Reference proteome</keyword>
<feature type="compositionally biased region" description="Polar residues" evidence="8">
    <location>
        <begin position="1"/>
        <end position="14"/>
    </location>
</feature>
<dbReference type="InterPro" id="IPR050556">
    <property type="entry name" value="Type_II_TA_system_RNase"/>
</dbReference>
<evidence type="ECO:0000313" key="10">
    <source>
        <dbReference type="EMBL" id="MBT9291292.1"/>
    </source>
</evidence>
<evidence type="ECO:0000256" key="5">
    <source>
        <dbReference type="ARBA" id="ARBA00022801"/>
    </source>
</evidence>
<dbReference type="GO" id="GO:0046872">
    <property type="term" value="F:metal ion binding"/>
    <property type="evidence" value="ECO:0007669"/>
    <property type="project" value="UniProtKB-KW"/>
</dbReference>
<organism evidence="10 11">
    <name type="scientific">Prosthecodimorpha staleyi</name>
    <dbReference type="NCBI Taxonomy" id="2840188"/>
    <lineage>
        <taxon>Bacteria</taxon>
        <taxon>Pseudomonadati</taxon>
        <taxon>Pseudomonadota</taxon>
        <taxon>Alphaproteobacteria</taxon>
        <taxon>Hyphomicrobiales</taxon>
        <taxon>Ancalomicrobiaceae</taxon>
        <taxon>Prosthecodimorpha</taxon>
    </lineage>
</organism>
<dbReference type="Pfam" id="PF01850">
    <property type="entry name" value="PIN"/>
    <property type="match status" value="1"/>
</dbReference>
<keyword evidence="5" id="KW-0378">Hydrolase</keyword>